<dbReference type="RefSeq" id="WP_143389338.1">
    <property type="nucleotide sequence ID" value="NZ_VJZQ01000002.1"/>
</dbReference>
<evidence type="ECO:0000313" key="4">
    <source>
        <dbReference type="Proteomes" id="UP000318585"/>
    </source>
</evidence>
<dbReference type="OrthoDB" id="1328122at2"/>
<dbReference type="EMBL" id="VJZR01000011">
    <property type="protein sequence ID" value="TRX16714.1"/>
    <property type="molecule type" value="Genomic_DNA"/>
</dbReference>
<gene>
    <name evidence="3" type="ORF">FNW17_12175</name>
</gene>
<dbReference type="Proteomes" id="UP000318585">
    <property type="component" value="Unassembled WGS sequence"/>
</dbReference>
<keyword evidence="4" id="KW-1185">Reference proteome</keyword>
<accession>A0A553C888</accession>
<comment type="similarity">
    <text evidence="1">Belongs to the ice-binding protein family.</text>
</comment>
<protein>
    <submittedName>
        <fullName evidence="3">DUF3494 domain-containing protein</fullName>
    </submittedName>
</protein>
<evidence type="ECO:0000313" key="3">
    <source>
        <dbReference type="EMBL" id="TRX16714.1"/>
    </source>
</evidence>
<evidence type="ECO:0000256" key="1">
    <source>
        <dbReference type="ARBA" id="ARBA00005445"/>
    </source>
</evidence>
<proteinExistence type="inferred from homology"/>
<comment type="caution">
    <text evidence="3">The sequence shown here is derived from an EMBL/GenBank/DDBJ whole genome shotgun (WGS) entry which is preliminary data.</text>
</comment>
<keyword evidence="2" id="KW-0732">Signal</keyword>
<organism evidence="3 4">
    <name type="scientific">Flavobacterium franklandianum</name>
    <dbReference type="NCBI Taxonomy" id="2594430"/>
    <lineage>
        <taxon>Bacteria</taxon>
        <taxon>Pseudomonadati</taxon>
        <taxon>Bacteroidota</taxon>
        <taxon>Flavobacteriia</taxon>
        <taxon>Flavobacteriales</taxon>
        <taxon>Flavobacteriaceae</taxon>
        <taxon>Flavobacterium</taxon>
    </lineage>
</organism>
<dbReference type="Pfam" id="PF11999">
    <property type="entry name" value="Ice_binding"/>
    <property type="match status" value="1"/>
</dbReference>
<name>A0A553C888_9FLAO</name>
<sequence>MHTTSFSKTFLCLTLLWFCTYGVSAQIMQKFGDNSNIINDKAVLEIESTTKGFLLPRMNKAQRDLIQNPPEGLMLWCTDCSRSNGSEIVVWVKNSWTGLLISNLGVNNFLLGNADGKATAVTFSGDVTIDNAGVSAIGKNKVVSSMINDGTIITSDIASDAVVTSNILAANVTYSKIQNVTTNSILGRTTSGEGSVEEIATTGNGNVVLSASPSLTGVPLAPTASLSTNTDQIATTAFVLANNTNDYKSLNASIETSTTSPIDLVVGGMSVNPGAGTYSVMFNGQYVSSSAGTTARGISYLSNANQQLLDIATTNLSHSATFGNGETLTAGVYAIGGAGSLSGTLTLNGTADDLFIFKINGALATGAGATVILTGGAQASNVFWVATSAGAMDIAADNKMVGSLFAKDAAASIGAGSTLEGRLFSNTGAITVGTSIVKLPLGSSSINLGELSSYALFTSSGAIVNAGTSTIIGNIGTNTGAITGFTFPTVVDGSIYTPVADLGGALSSFSIYQNGALIANSTRTKMGDKGDISLLAIASVSEGQTIDIRWKTSLGILKLQNRILTLIKVR</sequence>
<evidence type="ECO:0000256" key="2">
    <source>
        <dbReference type="ARBA" id="ARBA00022729"/>
    </source>
</evidence>
<dbReference type="AlphaFoldDB" id="A0A553C888"/>
<dbReference type="InterPro" id="IPR021884">
    <property type="entry name" value="Ice-bd_prot"/>
</dbReference>
<reference evidence="3 4" key="1">
    <citation type="submission" date="2019-07" db="EMBL/GenBank/DDBJ databases">
        <title>Novel species of Flavobacterium.</title>
        <authorList>
            <person name="Liu Q."/>
            <person name="Xin Y.-H."/>
        </authorList>
    </citation>
    <scope>NUCLEOTIDE SEQUENCE [LARGE SCALE GENOMIC DNA]</scope>
    <source>
        <strain evidence="3 4">LB3P56</strain>
    </source>
</reference>